<dbReference type="Proteomes" id="UP000778864">
    <property type="component" value="Unassembled WGS sequence"/>
</dbReference>
<name>A0A943A6W1_VEIPA</name>
<gene>
    <name evidence="1" type="ORF">KHZ90_08500</name>
</gene>
<evidence type="ECO:0008006" key="3">
    <source>
        <dbReference type="Google" id="ProtNLM"/>
    </source>
</evidence>
<comment type="caution">
    <text evidence="1">The sequence shown here is derived from an EMBL/GenBank/DDBJ whole genome shotgun (WGS) entry which is preliminary data.</text>
</comment>
<organism evidence="1 2">
    <name type="scientific">Veillonella parvula</name>
    <name type="common">Staphylococcus parvulus</name>
    <dbReference type="NCBI Taxonomy" id="29466"/>
    <lineage>
        <taxon>Bacteria</taxon>
        <taxon>Bacillati</taxon>
        <taxon>Bacillota</taxon>
        <taxon>Negativicutes</taxon>
        <taxon>Veillonellales</taxon>
        <taxon>Veillonellaceae</taxon>
        <taxon>Veillonella</taxon>
    </lineage>
</organism>
<accession>A0A943A6W1</accession>
<evidence type="ECO:0000313" key="2">
    <source>
        <dbReference type="Proteomes" id="UP000778864"/>
    </source>
</evidence>
<protein>
    <recommendedName>
        <fullName evidence="3">DGQHR domain-containing protein</fullName>
    </recommendedName>
</protein>
<dbReference type="EMBL" id="JAGZMU010000005">
    <property type="protein sequence ID" value="MBS4893801.1"/>
    <property type="molecule type" value="Genomic_DNA"/>
</dbReference>
<dbReference type="AlphaFoldDB" id="A0A943A6W1"/>
<reference evidence="1" key="1">
    <citation type="submission" date="2021-02" db="EMBL/GenBank/DDBJ databases">
        <title>Infant gut strain persistence is associated with maternal origin, phylogeny, and functional potential including surface adhesion and iron acquisition.</title>
        <authorList>
            <person name="Lou Y.C."/>
        </authorList>
    </citation>
    <scope>NUCLEOTIDE SEQUENCE</scope>
    <source>
        <strain evidence="1">L3_108_031G1_dasL3_108_031G1_concoct_20</strain>
    </source>
</reference>
<dbReference type="RefSeq" id="WP_278468125.1">
    <property type="nucleotide sequence ID" value="NZ_JAGZMU010000005.1"/>
</dbReference>
<sequence length="463" mass="54742">MILCKTRIELNIEIQSRLKLLSDKEVFKNDRDQISENNSYEKVNMQMKFLIDLKNVIDSTKITQLFQDKNIIPLSTSELYWVTEEYNKIISENKLKDLEEAELIDSEKFTTTEIEEANSIFIDKSQYNTGVVLNNVIEVKPYEEYLTVITYKQLQELYNNDIITYNFETQREATYKQTKFGILIRPTIYEENVESIKEAMLEGKFKANLISFNALKIKNDTIERYRYSEKTKQLQIFRSDVIDGYHRVLGVARSLSENPNLEGHMYLRFTNYDIKDAMSIVKQESLGTKISDERIVELSNNIYNEIVDRLNNDNKSELKNKFGSLEEVKNNLSMIVEMDFINSLQETFKNLEPRDKSFVSKFLIDFYNYIVGKYNNDFKDFKNSKLTSVVCESNIYAFLNYIAAELYEDDYWEDTLEEILNKLSFERSSFWNDLGVNSRIINNTKMRKKMYDYAKEILNEVDK</sequence>
<evidence type="ECO:0000313" key="1">
    <source>
        <dbReference type="EMBL" id="MBS4893801.1"/>
    </source>
</evidence>
<proteinExistence type="predicted"/>